<gene>
    <name evidence="1" type="ORF">SDC9_46896</name>
</gene>
<dbReference type="InterPro" id="IPR027396">
    <property type="entry name" value="DsrEFH-like"/>
</dbReference>
<dbReference type="AlphaFoldDB" id="A0A644WAY0"/>
<dbReference type="SUPFAM" id="SSF75169">
    <property type="entry name" value="DsrEFH-like"/>
    <property type="match status" value="1"/>
</dbReference>
<organism evidence="1">
    <name type="scientific">bioreactor metagenome</name>
    <dbReference type="NCBI Taxonomy" id="1076179"/>
    <lineage>
        <taxon>unclassified sequences</taxon>
        <taxon>metagenomes</taxon>
        <taxon>ecological metagenomes</taxon>
    </lineage>
</organism>
<proteinExistence type="predicted"/>
<sequence length="118" mass="13071">MNDRSGNVKVALIIDRFGMGNAPEELAHTLLKNYLTLIISEQRIPSYICMYGEGVKAACKNSGFTDELVKLESMGSKIVICKTCLIFYNLLDKVETGSVGTMLDIIDIQHNSTKLIKL</sequence>
<name>A0A644WAY0_9ZZZZ</name>
<protein>
    <submittedName>
        <fullName evidence="1">Uncharacterized protein</fullName>
    </submittedName>
</protein>
<comment type="caution">
    <text evidence="1">The sequence shown here is derived from an EMBL/GenBank/DDBJ whole genome shotgun (WGS) entry which is preliminary data.</text>
</comment>
<evidence type="ECO:0000313" key="1">
    <source>
        <dbReference type="EMBL" id="MPM00667.1"/>
    </source>
</evidence>
<reference evidence="1" key="1">
    <citation type="submission" date="2019-08" db="EMBL/GenBank/DDBJ databases">
        <authorList>
            <person name="Kucharzyk K."/>
            <person name="Murdoch R.W."/>
            <person name="Higgins S."/>
            <person name="Loffler F."/>
        </authorList>
    </citation>
    <scope>NUCLEOTIDE SEQUENCE</scope>
</reference>
<dbReference type="EMBL" id="VSSQ01000743">
    <property type="protein sequence ID" value="MPM00667.1"/>
    <property type="molecule type" value="Genomic_DNA"/>
</dbReference>
<accession>A0A644WAY0</accession>